<keyword evidence="2" id="KW-0418">Kinase</keyword>
<evidence type="ECO:0000313" key="4">
    <source>
        <dbReference type="EMBL" id="OGY09420.1"/>
    </source>
</evidence>
<name>A0A1G1V211_9BACT</name>
<accession>A0A1G1V211</accession>
<dbReference type="PANTHER" id="PTHR10584:SF166">
    <property type="entry name" value="RIBOKINASE"/>
    <property type="match status" value="1"/>
</dbReference>
<proteinExistence type="predicted"/>
<dbReference type="Proteomes" id="UP000177967">
    <property type="component" value="Unassembled WGS sequence"/>
</dbReference>
<dbReference type="PRINTS" id="PR00990">
    <property type="entry name" value="RIBOKINASE"/>
</dbReference>
<dbReference type="Pfam" id="PF00294">
    <property type="entry name" value="PfkB"/>
    <property type="match status" value="1"/>
</dbReference>
<sequence length="332" mass="36071">MENQLDLISVGDSTIDIFMQVEQKDTEAVCNLKAEERLICFAYGSKIPVSTYRRIPASGNAANNAIGSARLGLKTVLYTVLGSDQDSLDSKKVFENEGVDVNFISVDPSVGSNLSVVLNYLGERTIFVYHQHKKYNLPMNLPVPKWMYLTSVGPNHQHFHEQILEFIQKTKTKLAFNPGSYQLRDGINLLQPILSLADVLISNKEEAAGLVGNNGADVKQLILELKAKGPACVVITDGANGSFASYDGREIWHAGVSTISPVMEKTGAGDAYSTGFVAALVAGKDLPEAMLWGTMNSTSVVGYIGAREGLLTPLKLQEMIKLYGGEVKPRMV</sequence>
<feature type="domain" description="Carbohydrate kinase PfkB" evidence="3">
    <location>
        <begin position="45"/>
        <end position="310"/>
    </location>
</feature>
<dbReference type="InterPro" id="IPR002139">
    <property type="entry name" value="Ribo/fructo_kinase"/>
</dbReference>
<dbReference type="GO" id="GO:0006796">
    <property type="term" value="P:phosphate-containing compound metabolic process"/>
    <property type="evidence" value="ECO:0007669"/>
    <property type="project" value="UniProtKB-ARBA"/>
</dbReference>
<evidence type="ECO:0000313" key="5">
    <source>
        <dbReference type="Proteomes" id="UP000177967"/>
    </source>
</evidence>
<reference evidence="4 5" key="1">
    <citation type="journal article" date="2016" name="Nat. Commun.">
        <title>Thousands of microbial genomes shed light on interconnected biogeochemical processes in an aquifer system.</title>
        <authorList>
            <person name="Anantharaman K."/>
            <person name="Brown C.T."/>
            <person name="Hug L.A."/>
            <person name="Sharon I."/>
            <person name="Castelle C.J."/>
            <person name="Probst A.J."/>
            <person name="Thomas B.C."/>
            <person name="Singh A."/>
            <person name="Wilkins M.J."/>
            <person name="Karaoz U."/>
            <person name="Brodie E.L."/>
            <person name="Williams K.H."/>
            <person name="Hubbard S.S."/>
            <person name="Banfield J.F."/>
        </authorList>
    </citation>
    <scope>NUCLEOTIDE SEQUENCE [LARGE SCALE GENOMIC DNA]</scope>
</reference>
<dbReference type="GO" id="GO:0016301">
    <property type="term" value="F:kinase activity"/>
    <property type="evidence" value="ECO:0007669"/>
    <property type="project" value="UniProtKB-KW"/>
</dbReference>
<dbReference type="Gene3D" id="3.40.1190.20">
    <property type="match status" value="1"/>
</dbReference>
<comment type="caution">
    <text evidence="4">The sequence shown here is derived from an EMBL/GenBank/DDBJ whole genome shotgun (WGS) entry which is preliminary data.</text>
</comment>
<evidence type="ECO:0000256" key="1">
    <source>
        <dbReference type="ARBA" id="ARBA00022679"/>
    </source>
</evidence>
<keyword evidence="1" id="KW-0808">Transferase</keyword>
<dbReference type="PANTHER" id="PTHR10584">
    <property type="entry name" value="SUGAR KINASE"/>
    <property type="match status" value="1"/>
</dbReference>
<dbReference type="InterPro" id="IPR029056">
    <property type="entry name" value="Ribokinase-like"/>
</dbReference>
<protein>
    <recommendedName>
        <fullName evidence="3">Carbohydrate kinase PfkB domain-containing protein</fullName>
    </recommendedName>
</protein>
<dbReference type="AlphaFoldDB" id="A0A1G1V211"/>
<gene>
    <name evidence="4" type="ORF">A2782_01200</name>
</gene>
<evidence type="ECO:0000259" key="3">
    <source>
        <dbReference type="Pfam" id="PF00294"/>
    </source>
</evidence>
<dbReference type="InterPro" id="IPR011611">
    <property type="entry name" value="PfkB_dom"/>
</dbReference>
<dbReference type="SUPFAM" id="SSF53613">
    <property type="entry name" value="Ribokinase-like"/>
    <property type="match status" value="1"/>
</dbReference>
<evidence type="ECO:0000256" key="2">
    <source>
        <dbReference type="ARBA" id="ARBA00022777"/>
    </source>
</evidence>
<dbReference type="EMBL" id="MHBW01000010">
    <property type="protein sequence ID" value="OGY09420.1"/>
    <property type="molecule type" value="Genomic_DNA"/>
</dbReference>
<dbReference type="STRING" id="1797513.A2782_01200"/>
<organism evidence="4 5">
    <name type="scientific">Candidatus Blackburnbacteria bacterium RIFCSPHIGHO2_01_FULL_43_15b</name>
    <dbReference type="NCBI Taxonomy" id="1797513"/>
    <lineage>
        <taxon>Bacteria</taxon>
        <taxon>Candidatus Blackburniibacteriota</taxon>
    </lineage>
</organism>